<reference evidence="2 3" key="1">
    <citation type="submission" date="2019-08" db="EMBL/GenBank/DDBJ databases">
        <authorList>
            <person name="Herpell B J."/>
        </authorList>
    </citation>
    <scope>NUCLEOTIDE SEQUENCE [LARGE SCALE GENOMIC DNA]</scope>
    <source>
        <strain evidence="3">Msb3</strain>
    </source>
</reference>
<evidence type="ECO:0000313" key="2">
    <source>
        <dbReference type="EMBL" id="VVD32515.1"/>
    </source>
</evidence>
<gene>
    <name evidence="2" type="ORF">PDMSB3_1224</name>
</gene>
<evidence type="ECO:0000256" key="1">
    <source>
        <dbReference type="SAM" id="MobiDB-lite"/>
    </source>
</evidence>
<dbReference type="AlphaFoldDB" id="A0A5Q4YVV4"/>
<accession>A0A5Q4YVV4</accession>
<evidence type="ECO:0000313" key="3">
    <source>
        <dbReference type="Proteomes" id="UP000325811"/>
    </source>
</evidence>
<dbReference type="Proteomes" id="UP000325811">
    <property type="component" value="Chromosome II"/>
</dbReference>
<protein>
    <submittedName>
        <fullName evidence="2">Uncharacterized protein</fullName>
    </submittedName>
</protein>
<feature type="region of interest" description="Disordered" evidence="1">
    <location>
        <begin position="1"/>
        <end position="52"/>
    </location>
</feature>
<proteinExistence type="predicted"/>
<name>A0A5Q4YVV4_9BURK</name>
<sequence>MASGLASAMAAPAVSEAHANAVQSAARRMEGKQARRERRAALARGTESRNGRAFTRGPLKWANFIEILIGVVSTDLNRCGTSPRVRDFAASVRDTNCSRWRDRTHAK</sequence>
<dbReference type="EMBL" id="LR699554">
    <property type="protein sequence ID" value="VVD32515.1"/>
    <property type="molecule type" value="Genomic_DNA"/>
</dbReference>
<keyword evidence="3" id="KW-1185">Reference proteome</keyword>
<organism evidence="2 3">
    <name type="scientific">Paraburkholderia dioscoreae</name>
    <dbReference type="NCBI Taxonomy" id="2604047"/>
    <lineage>
        <taxon>Bacteria</taxon>
        <taxon>Pseudomonadati</taxon>
        <taxon>Pseudomonadota</taxon>
        <taxon>Betaproteobacteria</taxon>
        <taxon>Burkholderiales</taxon>
        <taxon>Burkholderiaceae</taxon>
        <taxon>Paraburkholderia</taxon>
    </lineage>
</organism>
<dbReference type="KEGG" id="pdio:PDMSB3_1224.1"/>
<feature type="compositionally biased region" description="Low complexity" evidence="1">
    <location>
        <begin position="1"/>
        <end position="19"/>
    </location>
</feature>